<comment type="catalytic activity">
    <reaction evidence="9">
        <text>Couples ATP hydrolysis with the unwinding of duplex DNA by translocating in the 3'-5' direction.</text>
        <dbReference type="EC" id="5.6.2.4"/>
    </reaction>
</comment>
<dbReference type="GO" id="GO:0005524">
    <property type="term" value="F:ATP binding"/>
    <property type="evidence" value="ECO:0007669"/>
    <property type="project" value="UniProtKB-KW"/>
</dbReference>
<accession>A0A2T5XRS9</accession>
<sequence length="633" mass="72576">MAMESSELILKKYWGFDSFRPPQKTVIESVLKGNDTLALMPTGGGKSITFQVPAMLKEGICIVVSPLIALMTDQVNALKNKGINAISLGGSLPYRELERLLNNALYSGCKFLYLSPERLQQEIVQNFLKVMNINLLVIDEAHCVSHWGKDFRPAYFKCQWLKEQFPTVPLLALTASATPKVQQDILKLLSIEKATIVSTSLARPNISYKVFKEDDKHHLLLQILKKNEGSVIIYTRSRNGADFLASLLVSQGFTATFFHGGLTSEEKNKRLKLWLENEIRIMVATNAFGMGIDKPNVRMVIHWNIPLTLEDYFQEAGRAGRDGKAASAIMIYNETDIETAEKLMGDYLIDIPFLKLVYAKLNSYFKIAIGEGTNETYGFMFPDFCMQYELPTLKTYNALQALDRFSVISLSQQFNNKVSFQLTATISTLIEYDHTHRHLSATLFYLARTYPLIYSQPVVLDTAKITEYTDLNYYQLIDYLEQIDRDGMGVLKNEQSDVQITFNLPRDEDRTINSIGKNIKEYNHTKLALQQEVYRYLNNEKKCRSQQLLEYFGEKTTHPCGICSNCIAHHKPKKIDKKQVREELWKLLKKAPIRPSDILIKMPYTKEVINPILEEWLITEKIEFTVRNELFVK</sequence>
<comment type="similarity">
    <text evidence="1">Belongs to the helicase family. RecQ subfamily.</text>
</comment>
<dbReference type="GO" id="GO:0006281">
    <property type="term" value="P:DNA repair"/>
    <property type="evidence" value="ECO:0007669"/>
    <property type="project" value="TreeGrafter"/>
</dbReference>
<keyword evidence="5 15" id="KW-0347">Helicase</keyword>
<organism evidence="15 16">
    <name type="scientific">Capnocytophaga leadbetteri</name>
    <dbReference type="NCBI Taxonomy" id="327575"/>
    <lineage>
        <taxon>Bacteria</taxon>
        <taxon>Pseudomonadati</taxon>
        <taxon>Bacteroidota</taxon>
        <taxon>Flavobacteriia</taxon>
        <taxon>Flavobacteriales</taxon>
        <taxon>Flavobacteriaceae</taxon>
        <taxon>Capnocytophaga</taxon>
    </lineage>
</organism>
<dbReference type="Proteomes" id="UP000243985">
    <property type="component" value="Unassembled WGS sequence"/>
</dbReference>
<evidence type="ECO:0000256" key="12">
    <source>
        <dbReference type="ARBA" id="ARBA00044550"/>
    </source>
</evidence>
<evidence type="ECO:0000256" key="2">
    <source>
        <dbReference type="ARBA" id="ARBA00022723"/>
    </source>
</evidence>
<keyword evidence="6" id="KW-0067">ATP-binding</keyword>
<dbReference type="InterPro" id="IPR014001">
    <property type="entry name" value="Helicase_ATP-bd"/>
</dbReference>
<dbReference type="GO" id="GO:0009378">
    <property type="term" value="F:four-way junction helicase activity"/>
    <property type="evidence" value="ECO:0007669"/>
    <property type="project" value="TreeGrafter"/>
</dbReference>
<dbReference type="PANTHER" id="PTHR13710">
    <property type="entry name" value="DNA HELICASE RECQ FAMILY MEMBER"/>
    <property type="match status" value="1"/>
</dbReference>
<dbReference type="InterPro" id="IPR004589">
    <property type="entry name" value="DNA_helicase_ATP-dep_RecQ"/>
</dbReference>
<dbReference type="GO" id="GO:0043590">
    <property type="term" value="C:bacterial nucleoid"/>
    <property type="evidence" value="ECO:0007669"/>
    <property type="project" value="TreeGrafter"/>
</dbReference>
<dbReference type="Pfam" id="PF16124">
    <property type="entry name" value="RecQ_Zn_bind"/>
    <property type="match status" value="1"/>
</dbReference>
<dbReference type="Gene3D" id="3.40.50.300">
    <property type="entry name" value="P-loop containing nucleotide triphosphate hydrolases"/>
    <property type="match status" value="2"/>
</dbReference>
<protein>
    <recommendedName>
        <fullName evidence="11">ATP-dependent DNA helicase RecQ</fullName>
        <ecNumber evidence="10">5.6.2.4</ecNumber>
    </recommendedName>
    <alternativeName>
        <fullName evidence="12">DNA 3'-5' helicase RecQ</fullName>
    </alternativeName>
</protein>
<dbReference type="InterPro" id="IPR032284">
    <property type="entry name" value="RecQ_Zn-bd"/>
</dbReference>
<comment type="caution">
    <text evidence="15">The sequence shown here is derived from an EMBL/GenBank/DDBJ whole genome shotgun (WGS) entry which is preliminary data.</text>
</comment>
<dbReference type="SMART" id="SM00487">
    <property type="entry name" value="DEXDc"/>
    <property type="match status" value="1"/>
</dbReference>
<evidence type="ECO:0000313" key="15">
    <source>
        <dbReference type="EMBL" id="PTX01029.1"/>
    </source>
</evidence>
<dbReference type="GO" id="GO:0003677">
    <property type="term" value="F:DNA binding"/>
    <property type="evidence" value="ECO:0007669"/>
    <property type="project" value="UniProtKB-KW"/>
</dbReference>
<dbReference type="CDD" id="cd17920">
    <property type="entry name" value="DEXHc_RecQ"/>
    <property type="match status" value="1"/>
</dbReference>
<evidence type="ECO:0000256" key="4">
    <source>
        <dbReference type="ARBA" id="ARBA00022801"/>
    </source>
</evidence>
<dbReference type="Pfam" id="PF00271">
    <property type="entry name" value="Helicase_C"/>
    <property type="match status" value="1"/>
</dbReference>
<dbReference type="InterPro" id="IPR036388">
    <property type="entry name" value="WH-like_DNA-bd_sf"/>
</dbReference>
<dbReference type="GO" id="GO:0043138">
    <property type="term" value="F:3'-5' DNA helicase activity"/>
    <property type="evidence" value="ECO:0007669"/>
    <property type="project" value="UniProtKB-EC"/>
</dbReference>
<evidence type="ECO:0000313" key="16">
    <source>
        <dbReference type="Proteomes" id="UP000243985"/>
    </source>
</evidence>
<keyword evidence="3" id="KW-0547">Nucleotide-binding</keyword>
<keyword evidence="4" id="KW-0378">Hydrolase</keyword>
<evidence type="ECO:0000256" key="3">
    <source>
        <dbReference type="ARBA" id="ARBA00022741"/>
    </source>
</evidence>
<keyword evidence="7" id="KW-0238">DNA-binding</keyword>
<evidence type="ECO:0000256" key="11">
    <source>
        <dbReference type="ARBA" id="ARBA00044535"/>
    </source>
</evidence>
<dbReference type="FunFam" id="3.40.50.300:FF:001389">
    <property type="entry name" value="ATP-dependent DNA helicase RecQ"/>
    <property type="match status" value="1"/>
</dbReference>
<evidence type="ECO:0000256" key="8">
    <source>
        <dbReference type="ARBA" id="ARBA00023235"/>
    </source>
</evidence>
<dbReference type="GO" id="GO:0005737">
    <property type="term" value="C:cytoplasm"/>
    <property type="evidence" value="ECO:0007669"/>
    <property type="project" value="TreeGrafter"/>
</dbReference>
<evidence type="ECO:0000256" key="10">
    <source>
        <dbReference type="ARBA" id="ARBA00034808"/>
    </source>
</evidence>
<dbReference type="Gene3D" id="1.10.10.10">
    <property type="entry name" value="Winged helix-like DNA-binding domain superfamily/Winged helix DNA-binding domain"/>
    <property type="match status" value="1"/>
</dbReference>
<keyword evidence="2" id="KW-0479">Metal-binding</keyword>
<proteinExistence type="inferred from homology"/>
<dbReference type="SMART" id="SM00490">
    <property type="entry name" value="HELICc"/>
    <property type="match status" value="1"/>
</dbReference>
<evidence type="ECO:0000256" key="1">
    <source>
        <dbReference type="ARBA" id="ARBA00005446"/>
    </source>
</evidence>
<dbReference type="EMBL" id="QBKG01000022">
    <property type="protein sequence ID" value="PTX01029.1"/>
    <property type="molecule type" value="Genomic_DNA"/>
</dbReference>
<feature type="domain" description="Helicase ATP-binding" evidence="13">
    <location>
        <begin position="27"/>
        <end position="195"/>
    </location>
</feature>
<evidence type="ECO:0000256" key="5">
    <source>
        <dbReference type="ARBA" id="ARBA00022806"/>
    </source>
</evidence>
<evidence type="ECO:0000259" key="14">
    <source>
        <dbReference type="PROSITE" id="PS51194"/>
    </source>
</evidence>
<gene>
    <name evidence="15" type="ORF">C8P65_12211</name>
</gene>
<dbReference type="InterPro" id="IPR001650">
    <property type="entry name" value="Helicase_C-like"/>
</dbReference>
<dbReference type="GO" id="GO:0006310">
    <property type="term" value="P:DNA recombination"/>
    <property type="evidence" value="ECO:0007669"/>
    <property type="project" value="InterPro"/>
</dbReference>
<dbReference type="NCBIfam" id="TIGR00614">
    <property type="entry name" value="recQ_fam"/>
    <property type="match status" value="1"/>
</dbReference>
<evidence type="ECO:0000256" key="6">
    <source>
        <dbReference type="ARBA" id="ARBA00022840"/>
    </source>
</evidence>
<keyword evidence="8" id="KW-0413">Isomerase</keyword>
<feature type="domain" description="Helicase C-terminal" evidence="14">
    <location>
        <begin position="219"/>
        <end position="362"/>
    </location>
</feature>
<dbReference type="InterPro" id="IPR011545">
    <property type="entry name" value="DEAD/DEAH_box_helicase_dom"/>
</dbReference>
<dbReference type="Pfam" id="PF00270">
    <property type="entry name" value="DEAD"/>
    <property type="match status" value="1"/>
</dbReference>
<dbReference type="GO" id="GO:0046872">
    <property type="term" value="F:metal ion binding"/>
    <property type="evidence" value="ECO:0007669"/>
    <property type="project" value="UniProtKB-KW"/>
</dbReference>
<dbReference type="AlphaFoldDB" id="A0A2T5XRS9"/>
<dbReference type="GO" id="GO:0016787">
    <property type="term" value="F:hydrolase activity"/>
    <property type="evidence" value="ECO:0007669"/>
    <property type="project" value="UniProtKB-KW"/>
</dbReference>
<dbReference type="PANTHER" id="PTHR13710:SF105">
    <property type="entry name" value="ATP-DEPENDENT DNA HELICASE Q1"/>
    <property type="match status" value="1"/>
</dbReference>
<evidence type="ECO:0000259" key="13">
    <source>
        <dbReference type="PROSITE" id="PS51192"/>
    </source>
</evidence>
<name>A0A2T5XRS9_9FLAO</name>
<dbReference type="PROSITE" id="PS51194">
    <property type="entry name" value="HELICASE_CTER"/>
    <property type="match status" value="1"/>
</dbReference>
<dbReference type="SUPFAM" id="SSF52540">
    <property type="entry name" value="P-loop containing nucleoside triphosphate hydrolases"/>
    <property type="match status" value="1"/>
</dbReference>
<reference evidence="15 16" key="1">
    <citation type="submission" date="2018-04" db="EMBL/GenBank/DDBJ databases">
        <title>Genomic Encyclopedia of Archaeal and Bacterial Type Strains, Phase II (KMG-II): from individual species to whole genera.</title>
        <authorList>
            <person name="Goeker M."/>
        </authorList>
    </citation>
    <scope>NUCLEOTIDE SEQUENCE [LARGE SCALE GENOMIC DNA]</scope>
    <source>
        <strain evidence="15 16">DSM 22902</strain>
    </source>
</reference>
<evidence type="ECO:0000256" key="9">
    <source>
        <dbReference type="ARBA" id="ARBA00034617"/>
    </source>
</evidence>
<dbReference type="GO" id="GO:0030894">
    <property type="term" value="C:replisome"/>
    <property type="evidence" value="ECO:0007669"/>
    <property type="project" value="TreeGrafter"/>
</dbReference>
<dbReference type="InterPro" id="IPR027417">
    <property type="entry name" value="P-loop_NTPase"/>
</dbReference>
<dbReference type="PROSITE" id="PS51192">
    <property type="entry name" value="HELICASE_ATP_BIND_1"/>
    <property type="match status" value="1"/>
</dbReference>
<dbReference type="EC" id="5.6.2.4" evidence="10"/>
<evidence type="ECO:0000256" key="7">
    <source>
        <dbReference type="ARBA" id="ARBA00023125"/>
    </source>
</evidence>